<evidence type="ECO:0000313" key="2">
    <source>
        <dbReference type="EMBL" id="JAQ10265.1"/>
    </source>
</evidence>
<dbReference type="EMBL" id="GDHC01008364">
    <property type="protein sequence ID" value="JAQ10265.1"/>
    <property type="molecule type" value="Transcribed_RNA"/>
</dbReference>
<proteinExistence type="predicted"/>
<dbReference type="AlphaFoldDB" id="A0A0A9YQ93"/>
<gene>
    <name evidence="1" type="primary">Arhgap17</name>
    <name evidence="1" type="ORF">CM83_47882</name>
    <name evidence="2" type="ORF">g.58743</name>
</gene>
<sequence>MLGCGNDSESYAINFMKKTKNFEIQYSRRGTKSRMFIMAQMGSSEVSSIYIFITVCDVQEEILFVVLLIERTHGGRCRRNDVVDKEEQSVIRAQLNSLADEEVKLAYSEVRRHQIFLLVKIADPCFGSLLYDHGDSISIFPSDFLAFCLPFLERVLFFVLKLHVERLNFRKLLNEMKPREELDEDSTKT</sequence>
<evidence type="ECO:0000313" key="1">
    <source>
        <dbReference type="EMBL" id="JAG33273.1"/>
    </source>
</evidence>
<organism evidence="1">
    <name type="scientific">Lygus hesperus</name>
    <name type="common">Western plant bug</name>
    <dbReference type="NCBI Taxonomy" id="30085"/>
    <lineage>
        <taxon>Eukaryota</taxon>
        <taxon>Metazoa</taxon>
        <taxon>Ecdysozoa</taxon>
        <taxon>Arthropoda</taxon>
        <taxon>Hexapoda</taxon>
        <taxon>Insecta</taxon>
        <taxon>Pterygota</taxon>
        <taxon>Neoptera</taxon>
        <taxon>Paraneoptera</taxon>
        <taxon>Hemiptera</taxon>
        <taxon>Heteroptera</taxon>
        <taxon>Panheteroptera</taxon>
        <taxon>Cimicomorpha</taxon>
        <taxon>Miridae</taxon>
        <taxon>Mirini</taxon>
        <taxon>Lygus</taxon>
    </lineage>
</organism>
<protein>
    <submittedName>
        <fullName evidence="1">Rho GTPase-activating protein 17</fullName>
    </submittedName>
</protein>
<name>A0A0A9YQ93_LYGHE</name>
<accession>A0A0A9YQ93</accession>
<reference evidence="1" key="1">
    <citation type="journal article" date="2014" name="PLoS ONE">
        <title>Transcriptome-Based Identification of ABC Transporters in the Western Tarnished Plant Bug Lygus hesperus.</title>
        <authorList>
            <person name="Hull J.J."/>
            <person name="Chaney K."/>
            <person name="Geib S.M."/>
            <person name="Fabrick J.A."/>
            <person name="Brent C.S."/>
            <person name="Walsh D."/>
            <person name="Lavine L.C."/>
        </authorList>
    </citation>
    <scope>NUCLEOTIDE SEQUENCE</scope>
</reference>
<reference evidence="1" key="2">
    <citation type="submission" date="2014-07" db="EMBL/GenBank/DDBJ databases">
        <authorList>
            <person name="Hull J."/>
        </authorList>
    </citation>
    <scope>NUCLEOTIDE SEQUENCE</scope>
</reference>
<dbReference type="EMBL" id="GBHO01010331">
    <property type="protein sequence ID" value="JAG33273.1"/>
    <property type="molecule type" value="Transcribed_RNA"/>
</dbReference>
<reference evidence="2" key="3">
    <citation type="journal article" date="2016" name="Gigascience">
        <title>De novo construction of an expanded transcriptome assembly for the western tarnished plant bug, Lygus hesperus.</title>
        <authorList>
            <person name="Tassone E.E."/>
            <person name="Geib S.M."/>
            <person name="Hall B."/>
            <person name="Fabrick J.A."/>
            <person name="Brent C.S."/>
            <person name="Hull J.J."/>
        </authorList>
    </citation>
    <scope>NUCLEOTIDE SEQUENCE</scope>
</reference>